<sequence length="144" mass="15330">MRPPWRLAHWPARLATGAYILNSGLSKRKADEETTAGLHGMAAGAYPFLKDVPPDRFLRLLSAGEIAVGATLLLPVVPTALAGLALLGFGGGLAGVYLRTPGMHEEGSLRPTRAGTPLAKDFWLVGMGATLLIDALVQRRHRRA</sequence>
<evidence type="ECO:0000256" key="1">
    <source>
        <dbReference type="SAM" id="Phobius"/>
    </source>
</evidence>
<evidence type="ECO:0008006" key="4">
    <source>
        <dbReference type="Google" id="ProtNLM"/>
    </source>
</evidence>
<feature type="transmembrane region" description="Helical" evidence="1">
    <location>
        <begin position="66"/>
        <end position="98"/>
    </location>
</feature>
<proteinExistence type="predicted"/>
<gene>
    <name evidence="2" type="ORF">Aru02nite_04490</name>
</gene>
<evidence type="ECO:0000313" key="2">
    <source>
        <dbReference type="EMBL" id="GID09560.1"/>
    </source>
</evidence>
<comment type="caution">
    <text evidence="2">The sequence shown here is derived from an EMBL/GenBank/DDBJ whole genome shotgun (WGS) entry which is preliminary data.</text>
</comment>
<keyword evidence="1" id="KW-1133">Transmembrane helix</keyword>
<dbReference type="RefSeq" id="WP_203654403.1">
    <property type="nucleotide sequence ID" value="NZ_BAAAZM010000010.1"/>
</dbReference>
<dbReference type="Proteomes" id="UP000612808">
    <property type="component" value="Unassembled WGS sequence"/>
</dbReference>
<keyword evidence="3" id="KW-1185">Reference proteome</keyword>
<name>A0A8J3NAC2_9ACTN</name>
<protein>
    <recommendedName>
        <fullName evidence="4">DoxX protein</fullName>
    </recommendedName>
</protein>
<accession>A0A8J3NAC2</accession>
<keyword evidence="1" id="KW-0472">Membrane</keyword>
<keyword evidence="1" id="KW-0812">Transmembrane</keyword>
<reference evidence="2" key="1">
    <citation type="submission" date="2021-01" db="EMBL/GenBank/DDBJ databases">
        <title>Whole genome shotgun sequence of Actinocatenispora rupis NBRC 107355.</title>
        <authorList>
            <person name="Komaki H."/>
            <person name="Tamura T."/>
        </authorList>
    </citation>
    <scope>NUCLEOTIDE SEQUENCE</scope>
    <source>
        <strain evidence="2">NBRC 107355</strain>
    </source>
</reference>
<organism evidence="2 3">
    <name type="scientific">Actinocatenispora rupis</name>
    <dbReference type="NCBI Taxonomy" id="519421"/>
    <lineage>
        <taxon>Bacteria</taxon>
        <taxon>Bacillati</taxon>
        <taxon>Actinomycetota</taxon>
        <taxon>Actinomycetes</taxon>
        <taxon>Micromonosporales</taxon>
        <taxon>Micromonosporaceae</taxon>
        <taxon>Actinocatenispora</taxon>
    </lineage>
</organism>
<dbReference type="EMBL" id="BOMB01000001">
    <property type="protein sequence ID" value="GID09560.1"/>
    <property type="molecule type" value="Genomic_DNA"/>
</dbReference>
<evidence type="ECO:0000313" key="3">
    <source>
        <dbReference type="Proteomes" id="UP000612808"/>
    </source>
</evidence>
<dbReference type="AlphaFoldDB" id="A0A8J3NAC2"/>